<feature type="transmembrane region" description="Helical" evidence="6">
    <location>
        <begin position="146"/>
        <end position="168"/>
    </location>
</feature>
<dbReference type="Pfam" id="PF02653">
    <property type="entry name" value="BPD_transp_2"/>
    <property type="match status" value="1"/>
</dbReference>
<dbReference type="PANTHER" id="PTHR43370:SF1">
    <property type="entry name" value="GUANOSINE ABC TRANSPORTER PERMEASE PROTEIN NUPQ"/>
    <property type="match status" value="1"/>
</dbReference>
<keyword evidence="2" id="KW-1003">Cell membrane</keyword>
<dbReference type="OrthoDB" id="9792579at2"/>
<feature type="transmembrane region" description="Helical" evidence="6">
    <location>
        <begin position="233"/>
        <end position="259"/>
    </location>
</feature>
<evidence type="ECO:0000256" key="2">
    <source>
        <dbReference type="ARBA" id="ARBA00022475"/>
    </source>
</evidence>
<dbReference type="AlphaFoldDB" id="A0A0K8PAK0"/>
<evidence type="ECO:0000256" key="5">
    <source>
        <dbReference type="ARBA" id="ARBA00023136"/>
    </source>
</evidence>
<evidence type="ECO:0000256" key="4">
    <source>
        <dbReference type="ARBA" id="ARBA00022989"/>
    </source>
</evidence>
<organism evidence="7">
    <name type="scientific">Flexilinea flocculi</name>
    <dbReference type="NCBI Taxonomy" id="1678840"/>
    <lineage>
        <taxon>Bacteria</taxon>
        <taxon>Bacillati</taxon>
        <taxon>Chloroflexota</taxon>
        <taxon>Anaerolineae</taxon>
        <taxon>Anaerolineales</taxon>
        <taxon>Anaerolineaceae</taxon>
        <taxon>Flexilinea</taxon>
    </lineage>
</organism>
<comment type="subcellular location">
    <subcellularLocation>
        <location evidence="1">Cell membrane</location>
        <topology evidence="1">Multi-pass membrane protein</topology>
    </subcellularLocation>
</comment>
<name>A0A0K8PAK0_9CHLR</name>
<dbReference type="Proteomes" id="UP000053370">
    <property type="component" value="Unassembled WGS sequence"/>
</dbReference>
<feature type="transmembrane region" description="Helical" evidence="6">
    <location>
        <begin position="62"/>
        <end position="86"/>
    </location>
</feature>
<evidence type="ECO:0000313" key="8">
    <source>
        <dbReference type="Proteomes" id="UP000053370"/>
    </source>
</evidence>
<protein>
    <submittedName>
        <fullName evidence="7">ABC-type uncharacterized transport system, permease component</fullName>
    </submittedName>
</protein>
<evidence type="ECO:0000313" key="7">
    <source>
        <dbReference type="EMBL" id="GAP39678.1"/>
    </source>
</evidence>
<feature type="transmembrane region" description="Helical" evidence="6">
    <location>
        <begin position="35"/>
        <end position="56"/>
    </location>
</feature>
<proteinExistence type="predicted"/>
<feature type="transmembrane region" description="Helical" evidence="6">
    <location>
        <begin position="6"/>
        <end position="28"/>
    </location>
</feature>
<evidence type="ECO:0000256" key="6">
    <source>
        <dbReference type="SAM" id="Phobius"/>
    </source>
</evidence>
<dbReference type="STRING" id="1678840.ATC1_12212"/>
<evidence type="ECO:0000256" key="1">
    <source>
        <dbReference type="ARBA" id="ARBA00004651"/>
    </source>
</evidence>
<feature type="transmembrane region" description="Helical" evidence="6">
    <location>
        <begin position="279"/>
        <end position="295"/>
    </location>
</feature>
<dbReference type="GO" id="GO:0005886">
    <property type="term" value="C:plasma membrane"/>
    <property type="evidence" value="ECO:0007669"/>
    <property type="project" value="UniProtKB-SubCell"/>
</dbReference>
<keyword evidence="5 6" id="KW-0472">Membrane</keyword>
<keyword evidence="3 6" id="KW-0812">Transmembrane</keyword>
<keyword evidence="8" id="KW-1185">Reference proteome</keyword>
<sequence>MNINANYLAVVFNSTIRMMTPILFVGLGSALCNRVFIFNIGLEGTMLTGAFAAIVANYYTGSIFISLLAAMISAMIVSWIAGIFMVKFKGAMLVVGVSINMLISGLTTFLMQIIFGVKGAYVSTDLVPLHKIDVSMLKQWPILQTMFGSLTYLDFFAFILAIILYFFLFRTVTGFRMRSVGINKVAAQSLGINADRLQIGTVAFSGLLSGIGGCLLTMGGVTMFAQNITAGRGYIAMAAATLGAAHPLGVVAGSAFFGFAQSMANMLQNSSISSQLTMALPYLATILALAIYNFAQIRRHAL</sequence>
<dbReference type="InterPro" id="IPR001851">
    <property type="entry name" value="ABC_transp_permease"/>
</dbReference>
<dbReference type="EMBL" id="DF968180">
    <property type="protein sequence ID" value="GAP39678.1"/>
    <property type="molecule type" value="Genomic_DNA"/>
</dbReference>
<reference evidence="7" key="1">
    <citation type="journal article" date="2015" name="Genome Announc.">
        <title>Draft Genome Sequence of Anaerolineae Strain TC1, a Novel Isolate from a Methanogenic Wastewater Treatment System.</title>
        <authorList>
            <person name="Matsuura N."/>
            <person name="Tourlousse D.M."/>
            <person name="Sun L."/>
            <person name="Toyonaga M."/>
            <person name="Kuroda K."/>
            <person name="Ohashi A."/>
            <person name="Cruz R."/>
            <person name="Yamaguchi T."/>
            <person name="Sekiguchi Y."/>
        </authorList>
    </citation>
    <scope>NUCLEOTIDE SEQUENCE [LARGE SCALE GENOMIC DNA]</scope>
    <source>
        <strain evidence="7">TC1</strain>
    </source>
</reference>
<dbReference type="GO" id="GO:0022857">
    <property type="term" value="F:transmembrane transporter activity"/>
    <property type="evidence" value="ECO:0007669"/>
    <property type="project" value="InterPro"/>
</dbReference>
<dbReference type="RefSeq" id="WP_062278330.1">
    <property type="nucleotide sequence ID" value="NZ_DF968180.1"/>
</dbReference>
<feature type="transmembrane region" description="Helical" evidence="6">
    <location>
        <begin position="93"/>
        <end position="115"/>
    </location>
</feature>
<keyword evidence="4 6" id="KW-1133">Transmembrane helix</keyword>
<dbReference type="CDD" id="cd06580">
    <property type="entry name" value="TM_PBP1_transp_TpRbsC_like"/>
    <property type="match status" value="1"/>
</dbReference>
<gene>
    <name evidence="7" type="ORF">ATC1_12212</name>
</gene>
<dbReference type="PANTHER" id="PTHR43370">
    <property type="entry name" value="SUGAR ABC TRANSPORTER INTEGRAL MEMBRANE PROTEIN-RELATED"/>
    <property type="match status" value="1"/>
</dbReference>
<accession>A0A0K8PAK0</accession>
<evidence type="ECO:0000256" key="3">
    <source>
        <dbReference type="ARBA" id="ARBA00022692"/>
    </source>
</evidence>